<evidence type="ECO:0000313" key="7">
    <source>
        <dbReference type="Proteomes" id="UP000294927"/>
    </source>
</evidence>
<dbReference type="PANTHER" id="PTHR43392:SF2">
    <property type="entry name" value="AAA-TYPE ATPASE FAMILY PROTEIN _ ANKYRIN REPEAT FAMILY PROTEIN"/>
    <property type="match status" value="1"/>
</dbReference>
<feature type="domain" description="AAA+ ATPase" evidence="5">
    <location>
        <begin position="338"/>
        <end position="474"/>
    </location>
</feature>
<dbReference type="InterPro" id="IPR027417">
    <property type="entry name" value="P-loop_NTPase"/>
</dbReference>
<dbReference type="GO" id="GO:0005524">
    <property type="term" value="F:ATP binding"/>
    <property type="evidence" value="ECO:0007669"/>
    <property type="project" value="UniProtKB-KW"/>
</dbReference>
<dbReference type="OrthoDB" id="9806903at2"/>
<dbReference type="InterPro" id="IPR003593">
    <property type="entry name" value="AAA+_ATPase"/>
</dbReference>
<dbReference type="SUPFAM" id="SSF52540">
    <property type="entry name" value="P-loop containing nucleoside triphosphate hydrolases"/>
    <property type="match status" value="1"/>
</dbReference>
<dbReference type="InterPro" id="IPR000641">
    <property type="entry name" value="CbxX/CfxQ"/>
</dbReference>
<feature type="region of interest" description="Disordered" evidence="4">
    <location>
        <begin position="75"/>
        <end position="112"/>
    </location>
</feature>
<evidence type="ECO:0000256" key="3">
    <source>
        <dbReference type="ARBA" id="ARBA00022840"/>
    </source>
</evidence>
<dbReference type="Gene3D" id="1.10.8.60">
    <property type="match status" value="1"/>
</dbReference>
<protein>
    <submittedName>
        <fullName evidence="6">SpoVK/Ycf46/Vps4 family AAA+-type ATPase</fullName>
    </submittedName>
</protein>
<gene>
    <name evidence="6" type="ORF">CLV71_12139</name>
</gene>
<dbReference type="Gene3D" id="3.40.50.300">
    <property type="entry name" value="P-loop containing nucleotide triphosphate hydrolases"/>
    <property type="match status" value="1"/>
</dbReference>
<organism evidence="6 7">
    <name type="scientific">Actinophytocola oryzae</name>
    <dbReference type="NCBI Taxonomy" id="502181"/>
    <lineage>
        <taxon>Bacteria</taxon>
        <taxon>Bacillati</taxon>
        <taxon>Actinomycetota</taxon>
        <taxon>Actinomycetes</taxon>
        <taxon>Pseudonocardiales</taxon>
        <taxon>Pseudonocardiaceae</taxon>
    </lineage>
</organism>
<dbReference type="SMART" id="SM00382">
    <property type="entry name" value="AAA"/>
    <property type="match status" value="1"/>
</dbReference>
<dbReference type="InterPro" id="IPR050773">
    <property type="entry name" value="CbxX/CfxQ_RuBisCO_ESX"/>
</dbReference>
<sequence>MTAVTTSPGRIADALVLGDDESLFVLCGPGVLDRFADPAGVVRNLESVVDHALRGHGFERVLFSRPGDQIYSLRDDLLTGSGPNGERERRPLLVSGPLSDVGHRRGPAPASLPRHIHDLEMGVVMSGALGDQVRTALVVLMAEDVLRSLSGLAHDHVNALITQAARGELRQGNLILLVFTSASLTGVRDAVREMHRYAGLEAFLERQLRRSPRRSAAVIGMAGRTELEHLVAAFELVPPGVAALAVAERDRDAALGAMVAQPGQTILNWSAGLGALARSGAPLSEATLREAGLVDGPAGGEDALTTLAARHGTSALVDRITDIGDLLVVGRGRNVEPPSLHLVFNGSPGTGKTTAAHLVGHAYRTIGALRRGHTHAVSGSQVIGQFVGQTTHLVDQAVGAALDGVLFIDEAYQLSDDERFGREAITTLVRNMDELRDRLVVIVAGYQENMEQLLASNAGLASRFGDPIDFPDFSDDELADILAGFLAGYGIEIDDTTRALLLRVVAGVPRPKTFGNARTMRQLSEQLAVRWMRTRESAPGPFREAHLTPAARRYLDAPGGGRVG</sequence>
<dbReference type="PRINTS" id="PR00819">
    <property type="entry name" value="CBXCFQXSUPER"/>
</dbReference>
<evidence type="ECO:0000256" key="4">
    <source>
        <dbReference type="SAM" id="MobiDB-lite"/>
    </source>
</evidence>
<evidence type="ECO:0000256" key="1">
    <source>
        <dbReference type="ARBA" id="ARBA00010378"/>
    </source>
</evidence>
<reference evidence="6 7" key="1">
    <citation type="submission" date="2019-03" db="EMBL/GenBank/DDBJ databases">
        <title>Genomic Encyclopedia of Archaeal and Bacterial Type Strains, Phase II (KMG-II): from individual species to whole genera.</title>
        <authorList>
            <person name="Goeker M."/>
        </authorList>
    </citation>
    <scope>NUCLEOTIDE SEQUENCE [LARGE SCALE GENOMIC DNA]</scope>
    <source>
        <strain evidence="6 7">DSM 45499</strain>
    </source>
</reference>
<dbReference type="PANTHER" id="PTHR43392">
    <property type="entry name" value="AAA-TYPE ATPASE FAMILY PROTEIN / ANKYRIN REPEAT FAMILY PROTEIN"/>
    <property type="match status" value="1"/>
</dbReference>
<dbReference type="AlphaFoldDB" id="A0A4R7UW19"/>
<accession>A0A4R7UW19</accession>
<dbReference type="InterPro" id="IPR003959">
    <property type="entry name" value="ATPase_AAA_core"/>
</dbReference>
<comment type="caution">
    <text evidence="6">The sequence shown here is derived from an EMBL/GenBank/DDBJ whole genome shotgun (WGS) entry which is preliminary data.</text>
</comment>
<keyword evidence="3" id="KW-0067">ATP-binding</keyword>
<dbReference type="Pfam" id="PF00004">
    <property type="entry name" value="AAA"/>
    <property type="match status" value="1"/>
</dbReference>
<proteinExistence type="inferred from homology"/>
<dbReference type="FunFam" id="3.40.50.300:FF:000216">
    <property type="entry name" value="Type VII secretion ATPase EccA"/>
    <property type="match status" value="1"/>
</dbReference>
<dbReference type="Proteomes" id="UP000294927">
    <property type="component" value="Unassembled WGS sequence"/>
</dbReference>
<comment type="similarity">
    <text evidence="1">Belongs to the CbxX/CfxQ family.</text>
</comment>
<keyword evidence="7" id="KW-1185">Reference proteome</keyword>
<dbReference type="RefSeq" id="WP_133907920.1">
    <property type="nucleotide sequence ID" value="NZ_SOCP01000021.1"/>
</dbReference>
<evidence type="ECO:0000256" key="2">
    <source>
        <dbReference type="ARBA" id="ARBA00022741"/>
    </source>
</evidence>
<name>A0A4R7UW19_9PSEU</name>
<dbReference type="CDD" id="cd00009">
    <property type="entry name" value="AAA"/>
    <property type="match status" value="1"/>
</dbReference>
<dbReference type="GO" id="GO:0016887">
    <property type="term" value="F:ATP hydrolysis activity"/>
    <property type="evidence" value="ECO:0007669"/>
    <property type="project" value="InterPro"/>
</dbReference>
<keyword evidence="2" id="KW-0547">Nucleotide-binding</keyword>
<evidence type="ECO:0000259" key="5">
    <source>
        <dbReference type="SMART" id="SM00382"/>
    </source>
</evidence>
<evidence type="ECO:0000313" key="6">
    <source>
        <dbReference type="EMBL" id="TDV40973.1"/>
    </source>
</evidence>
<dbReference type="EMBL" id="SOCP01000021">
    <property type="protein sequence ID" value="TDV40973.1"/>
    <property type="molecule type" value="Genomic_DNA"/>
</dbReference>